<dbReference type="InterPro" id="IPR016461">
    <property type="entry name" value="COMT-like"/>
</dbReference>
<keyword evidence="3" id="KW-0949">S-adenosyl-L-methionine</keyword>
<evidence type="ECO:0000259" key="4">
    <source>
        <dbReference type="Pfam" id="PF00891"/>
    </source>
</evidence>
<dbReference type="Proteomes" id="UP000054166">
    <property type="component" value="Unassembled WGS sequence"/>
</dbReference>
<dbReference type="PANTHER" id="PTHR43712">
    <property type="entry name" value="PUTATIVE (AFU_ORTHOLOGUE AFUA_4G14580)-RELATED"/>
    <property type="match status" value="1"/>
</dbReference>
<evidence type="ECO:0000256" key="3">
    <source>
        <dbReference type="ARBA" id="ARBA00022691"/>
    </source>
</evidence>
<dbReference type="Pfam" id="PF00891">
    <property type="entry name" value="Methyltransf_2"/>
    <property type="match status" value="1"/>
</dbReference>
<dbReference type="InterPro" id="IPR036390">
    <property type="entry name" value="WH_DNA-bd_sf"/>
</dbReference>
<protein>
    <recommendedName>
        <fullName evidence="4">O-methyltransferase C-terminal domain-containing protein</fullName>
    </recommendedName>
</protein>
<dbReference type="STRING" id="765440.A0A0C3F2K2"/>
<dbReference type="Gene3D" id="1.10.10.10">
    <property type="entry name" value="Winged helix-like DNA-binding domain superfamily/Winged helix DNA-binding domain"/>
    <property type="match status" value="1"/>
</dbReference>
<feature type="domain" description="O-methyltransferase C-terminal" evidence="4">
    <location>
        <begin position="236"/>
        <end position="384"/>
    </location>
</feature>
<reference evidence="5 6" key="1">
    <citation type="submission" date="2014-04" db="EMBL/GenBank/DDBJ databases">
        <authorList>
            <consortium name="DOE Joint Genome Institute"/>
            <person name="Kuo A."/>
            <person name="Tarkka M."/>
            <person name="Buscot F."/>
            <person name="Kohler A."/>
            <person name="Nagy L.G."/>
            <person name="Floudas D."/>
            <person name="Copeland A."/>
            <person name="Barry K.W."/>
            <person name="Cichocki N."/>
            <person name="Veneault-Fourrey C."/>
            <person name="LaButti K."/>
            <person name="Lindquist E.A."/>
            <person name="Lipzen A."/>
            <person name="Lundell T."/>
            <person name="Morin E."/>
            <person name="Murat C."/>
            <person name="Sun H."/>
            <person name="Tunlid A."/>
            <person name="Henrissat B."/>
            <person name="Grigoriev I.V."/>
            <person name="Hibbett D.S."/>
            <person name="Martin F."/>
            <person name="Nordberg H.P."/>
            <person name="Cantor M.N."/>
            <person name="Hua S.X."/>
        </authorList>
    </citation>
    <scope>NUCLEOTIDE SEQUENCE [LARGE SCALE GENOMIC DNA]</scope>
    <source>
        <strain evidence="5 6">F 1598</strain>
    </source>
</reference>
<evidence type="ECO:0000313" key="5">
    <source>
        <dbReference type="EMBL" id="KIM79035.1"/>
    </source>
</evidence>
<dbReference type="InterPro" id="IPR036388">
    <property type="entry name" value="WH-like_DNA-bd_sf"/>
</dbReference>
<evidence type="ECO:0000256" key="1">
    <source>
        <dbReference type="ARBA" id="ARBA00022603"/>
    </source>
</evidence>
<dbReference type="EMBL" id="KN833012">
    <property type="protein sequence ID" value="KIM79035.1"/>
    <property type="molecule type" value="Genomic_DNA"/>
</dbReference>
<keyword evidence="2" id="KW-0808">Transferase</keyword>
<dbReference type="InParanoid" id="A0A0C3F2K2"/>
<dbReference type="GO" id="GO:0032259">
    <property type="term" value="P:methylation"/>
    <property type="evidence" value="ECO:0007669"/>
    <property type="project" value="UniProtKB-KW"/>
</dbReference>
<name>A0A0C3F2K2_PILCF</name>
<accession>A0A0C3F2K2</accession>
<dbReference type="InterPro" id="IPR001077">
    <property type="entry name" value="COMT_C"/>
</dbReference>
<keyword evidence="1" id="KW-0489">Methyltransferase</keyword>
<proteinExistence type="predicted"/>
<dbReference type="PROSITE" id="PS51683">
    <property type="entry name" value="SAM_OMT_II"/>
    <property type="match status" value="1"/>
</dbReference>
<evidence type="ECO:0000313" key="6">
    <source>
        <dbReference type="Proteomes" id="UP000054166"/>
    </source>
</evidence>
<dbReference type="InterPro" id="IPR029063">
    <property type="entry name" value="SAM-dependent_MTases_sf"/>
</dbReference>
<sequence length="464" mass="50464">MSSNDLSTILDIINANVSSIQQIYAKNQTSVPSLNEPYKPLAFEPELIDSTDLVVAAATQLIAMLRSPVISLVAAVGGQHIATSIGAAEATNISEILSEAGPKGLHVAEIAKKADTDGNKLGRILRLLSTVHIFQEIAPDVFANNRLSSVLASGKTIKEINEDGITNKHNKPGDPGYAALFGHSADEVNKAGAYLREYMTNPTECKSIDMAHTPFQMAFKPEGNLFTWYGEPSNAGRLARFNAAMKGSLNASPMNILKAFDWNSVTDGVVVDVGGGTGSSSLMLAKEYSHLNIIVQDTESVVKDGHAYWQREYPDALENGRVKLQTHDFFTPQPVQNAAVFFLRYVLHDWPAEKAKLILKALRPSATQNTKLILLENIVPYAIAGHEQKIPGEKMPVPPTPLLPNLGVVNLACYIADMHMMLCLNSQERTLGEWTTLTEGTGWQLVDIKHVKAATMSSLIFHPV</sequence>
<evidence type="ECO:0000256" key="2">
    <source>
        <dbReference type="ARBA" id="ARBA00022679"/>
    </source>
</evidence>
<dbReference type="AlphaFoldDB" id="A0A0C3F2K2"/>
<dbReference type="GO" id="GO:0008171">
    <property type="term" value="F:O-methyltransferase activity"/>
    <property type="evidence" value="ECO:0007669"/>
    <property type="project" value="InterPro"/>
</dbReference>
<dbReference type="SUPFAM" id="SSF53335">
    <property type="entry name" value="S-adenosyl-L-methionine-dependent methyltransferases"/>
    <property type="match status" value="1"/>
</dbReference>
<dbReference type="Gene3D" id="3.40.50.150">
    <property type="entry name" value="Vaccinia Virus protein VP39"/>
    <property type="match status" value="1"/>
</dbReference>
<organism evidence="5 6">
    <name type="scientific">Piloderma croceum (strain F 1598)</name>
    <dbReference type="NCBI Taxonomy" id="765440"/>
    <lineage>
        <taxon>Eukaryota</taxon>
        <taxon>Fungi</taxon>
        <taxon>Dikarya</taxon>
        <taxon>Basidiomycota</taxon>
        <taxon>Agaricomycotina</taxon>
        <taxon>Agaricomycetes</taxon>
        <taxon>Agaricomycetidae</taxon>
        <taxon>Atheliales</taxon>
        <taxon>Atheliaceae</taxon>
        <taxon>Piloderma</taxon>
    </lineage>
</organism>
<keyword evidence="6" id="KW-1185">Reference proteome</keyword>
<gene>
    <name evidence="5" type="ORF">PILCRDRAFT_823892</name>
</gene>
<dbReference type="PANTHER" id="PTHR43712:SF2">
    <property type="entry name" value="O-METHYLTRANSFERASE CICE"/>
    <property type="match status" value="1"/>
</dbReference>
<reference evidence="6" key="2">
    <citation type="submission" date="2015-01" db="EMBL/GenBank/DDBJ databases">
        <title>Evolutionary Origins and Diversification of the Mycorrhizal Mutualists.</title>
        <authorList>
            <consortium name="DOE Joint Genome Institute"/>
            <consortium name="Mycorrhizal Genomics Consortium"/>
            <person name="Kohler A."/>
            <person name="Kuo A."/>
            <person name="Nagy L.G."/>
            <person name="Floudas D."/>
            <person name="Copeland A."/>
            <person name="Barry K.W."/>
            <person name="Cichocki N."/>
            <person name="Veneault-Fourrey C."/>
            <person name="LaButti K."/>
            <person name="Lindquist E.A."/>
            <person name="Lipzen A."/>
            <person name="Lundell T."/>
            <person name="Morin E."/>
            <person name="Murat C."/>
            <person name="Riley R."/>
            <person name="Ohm R."/>
            <person name="Sun H."/>
            <person name="Tunlid A."/>
            <person name="Henrissat B."/>
            <person name="Grigoriev I.V."/>
            <person name="Hibbett D.S."/>
            <person name="Martin F."/>
        </authorList>
    </citation>
    <scope>NUCLEOTIDE SEQUENCE [LARGE SCALE GENOMIC DNA]</scope>
    <source>
        <strain evidence="6">F 1598</strain>
    </source>
</reference>
<dbReference type="SUPFAM" id="SSF46785">
    <property type="entry name" value="Winged helix' DNA-binding domain"/>
    <property type="match status" value="1"/>
</dbReference>
<dbReference type="OrthoDB" id="2410195at2759"/>
<dbReference type="HOGENOM" id="CLU_005533_0_3_1"/>